<keyword evidence="8" id="KW-1185">Reference proteome</keyword>
<keyword evidence="4" id="KW-0819">tRNA processing</keyword>
<dbReference type="GO" id="GO:0016432">
    <property type="term" value="F:tRNA-uridine aminocarboxypropyltransferase activity"/>
    <property type="evidence" value="ECO:0007669"/>
    <property type="project" value="UniProtKB-EC"/>
</dbReference>
<comment type="similarity">
    <text evidence="5">Belongs to the TDD superfamily. DTWD2 family.</text>
</comment>
<evidence type="ECO:0000313" key="8">
    <source>
        <dbReference type="Proteomes" id="UP000092741"/>
    </source>
</evidence>
<dbReference type="PANTHER" id="PTHR21392:SF0">
    <property type="entry name" value="TRNA-URIDINE AMINOCARBOXYPROPYLTRANSFERASE 2"/>
    <property type="match status" value="1"/>
</dbReference>
<feature type="domain" description="DTW" evidence="6">
    <location>
        <begin position="1"/>
        <end position="193"/>
    </location>
</feature>
<sequence length="207" mass="23571">MSRYCSQCGKSRKACICSWIVPLESEVELIILQHSSEEHRPLGTARILKLSLDNCTCLIGEDFSQDETLNNLLADGDYEHLILYPSEQSVCLSEVEEEKRINNKKIRLILLDGTWKKAYKMWQLSTNLHGLPTVKLPENLQGGYTIRKAPSQNSLSTVEAGFYALSILEPQQNFTPLLNVFEKMIEFQIAQMPPGVFEKNYLKDSND</sequence>
<evidence type="ECO:0000256" key="4">
    <source>
        <dbReference type="ARBA" id="ARBA00022694"/>
    </source>
</evidence>
<dbReference type="EMBL" id="CP016345">
    <property type="protein sequence ID" value="ANQ12038.1"/>
    <property type="molecule type" value="Genomic_DNA"/>
</dbReference>
<dbReference type="KEGG" id="vna:PN96_08935"/>
<protein>
    <recommendedName>
        <fullName evidence="1">tRNA-uridine aminocarboxypropyltransferase</fullName>
        <ecNumber evidence="1">2.5.1.25</ecNumber>
    </recommendedName>
</protein>
<reference evidence="7 8" key="1">
    <citation type="submission" date="2016-07" db="EMBL/GenBank/DDBJ databases">
        <title>Developing Vibrio natriegens as a novel, fast-growing host for biotechnology.</title>
        <authorList>
            <person name="Weinstock M.T."/>
            <person name="Hesek E.D."/>
            <person name="Wilson C.M."/>
            <person name="Gibson D.G."/>
        </authorList>
    </citation>
    <scope>NUCLEOTIDE SEQUENCE [LARGE SCALE GENOMIC DNA]</scope>
    <source>
        <strain evidence="7 8">ATCC 14048</strain>
    </source>
</reference>
<dbReference type="Proteomes" id="UP000092741">
    <property type="component" value="Chromosome 1"/>
</dbReference>
<keyword evidence="3" id="KW-0949">S-adenosyl-L-methionine</keyword>
<evidence type="ECO:0000256" key="1">
    <source>
        <dbReference type="ARBA" id="ARBA00012386"/>
    </source>
</evidence>
<evidence type="ECO:0000256" key="5">
    <source>
        <dbReference type="ARBA" id="ARBA00034489"/>
    </source>
</evidence>
<evidence type="ECO:0000259" key="6">
    <source>
        <dbReference type="SMART" id="SM01144"/>
    </source>
</evidence>
<dbReference type="PANTHER" id="PTHR21392">
    <property type="entry name" value="TRNA-URIDINE AMINOCARBOXYPROPYLTRANSFERASE 2"/>
    <property type="match status" value="1"/>
</dbReference>
<evidence type="ECO:0000256" key="3">
    <source>
        <dbReference type="ARBA" id="ARBA00022691"/>
    </source>
</evidence>
<dbReference type="AlphaFoldDB" id="A0AAN1CVE1"/>
<name>A0AAN1CVE1_VIBNA</name>
<dbReference type="SMART" id="SM01144">
    <property type="entry name" value="DTW"/>
    <property type="match status" value="1"/>
</dbReference>
<gene>
    <name evidence="7" type="ORF">BA890_04410</name>
</gene>
<proteinExistence type="inferred from homology"/>
<dbReference type="Pfam" id="PF03942">
    <property type="entry name" value="DTW"/>
    <property type="match status" value="1"/>
</dbReference>
<organism evidence="7 8">
    <name type="scientific">Vibrio natriegens NBRC 15636 = ATCC 14048 = DSM 759</name>
    <dbReference type="NCBI Taxonomy" id="1219067"/>
    <lineage>
        <taxon>Bacteria</taxon>
        <taxon>Pseudomonadati</taxon>
        <taxon>Pseudomonadota</taxon>
        <taxon>Gammaproteobacteria</taxon>
        <taxon>Vibrionales</taxon>
        <taxon>Vibrionaceae</taxon>
        <taxon>Vibrio</taxon>
    </lineage>
</organism>
<dbReference type="EC" id="2.5.1.25" evidence="1"/>
<evidence type="ECO:0000256" key="2">
    <source>
        <dbReference type="ARBA" id="ARBA00022679"/>
    </source>
</evidence>
<dbReference type="GeneID" id="70912922"/>
<accession>A0AAN1CVE1</accession>
<dbReference type="InterPro" id="IPR005636">
    <property type="entry name" value="DTW"/>
</dbReference>
<dbReference type="RefSeq" id="WP_020336147.1">
    <property type="nucleotide sequence ID" value="NZ_ATFJ01000040.1"/>
</dbReference>
<dbReference type="GO" id="GO:0008033">
    <property type="term" value="P:tRNA processing"/>
    <property type="evidence" value="ECO:0007669"/>
    <property type="project" value="UniProtKB-KW"/>
</dbReference>
<evidence type="ECO:0000313" key="7">
    <source>
        <dbReference type="EMBL" id="ANQ12038.1"/>
    </source>
</evidence>
<keyword evidence="2" id="KW-0808">Transferase</keyword>
<dbReference type="InterPro" id="IPR039262">
    <property type="entry name" value="DTWD2/TAPT"/>
</dbReference>